<name>A0A0D3APF3_BRAOL</name>
<keyword evidence="3" id="KW-1185">Reference proteome</keyword>
<protein>
    <submittedName>
        <fullName evidence="2">Uncharacterized protein</fullName>
    </submittedName>
</protein>
<dbReference type="Pfam" id="PF03004">
    <property type="entry name" value="Transposase_24"/>
    <property type="match status" value="1"/>
</dbReference>
<feature type="compositionally biased region" description="Polar residues" evidence="1">
    <location>
        <begin position="528"/>
        <end position="539"/>
    </location>
</feature>
<dbReference type="AlphaFoldDB" id="A0A0D3APF3"/>
<dbReference type="HOGENOM" id="CLU_505661_0_0_1"/>
<reference evidence="2 3" key="1">
    <citation type="journal article" date="2014" name="Genome Biol.">
        <title>Transcriptome and methylome profiling reveals relics of genome dominance in the mesopolyploid Brassica oleracea.</title>
        <authorList>
            <person name="Parkin I.A."/>
            <person name="Koh C."/>
            <person name="Tang H."/>
            <person name="Robinson S.J."/>
            <person name="Kagale S."/>
            <person name="Clarke W.E."/>
            <person name="Town C.D."/>
            <person name="Nixon J."/>
            <person name="Krishnakumar V."/>
            <person name="Bidwell S.L."/>
            <person name="Denoeud F."/>
            <person name="Belcram H."/>
            <person name="Links M.G."/>
            <person name="Just J."/>
            <person name="Clarke C."/>
            <person name="Bender T."/>
            <person name="Huebert T."/>
            <person name="Mason A.S."/>
            <person name="Pires J.C."/>
            <person name="Barker G."/>
            <person name="Moore J."/>
            <person name="Walley P.G."/>
            <person name="Manoli S."/>
            <person name="Batley J."/>
            <person name="Edwards D."/>
            <person name="Nelson M.N."/>
            <person name="Wang X."/>
            <person name="Paterson A.H."/>
            <person name="King G."/>
            <person name="Bancroft I."/>
            <person name="Chalhoub B."/>
            <person name="Sharpe A.G."/>
        </authorList>
    </citation>
    <scope>NUCLEOTIDE SEQUENCE</scope>
    <source>
        <strain evidence="2 3">cv. TO1000</strain>
    </source>
</reference>
<feature type="region of interest" description="Disordered" evidence="1">
    <location>
        <begin position="98"/>
        <end position="139"/>
    </location>
</feature>
<dbReference type="InterPro" id="IPR004252">
    <property type="entry name" value="Probable_transposase_24"/>
</dbReference>
<feature type="compositionally biased region" description="Polar residues" evidence="1">
    <location>
        <begin position="130"/>
        <end position="139"/>
    </location>
</feature>
<sequence>MAWVFRGFSKILLEKKKRNPRLATQHRIAFSDSSLAVSDSKPGRLPSPISISHLSRFVFLSLFSLNDEYMNSTRVPGTHAASPTMPPGATRPIFNHAGSPPMPPGATGPAFNHTGSPLMPPGATGPALNHTASSSRSNSYPQMTLNAMLNAPAPLLQPHLHPDKLNGALCIVSVTDVCYHLKFGIDPSVHAFIRATWQGYYMGPWKSWRKVPEERKDSWWQTFVKQASPTGEPPSYTALVRETHSRPDGTFVNYRAEELVTQAEMEATQLSNTEGSPGSPRASSAPSRLMLNKAYLKLTSKFPKKKNVEEFFDKYTLEIDSSLRKTFAEETRNIGQELEKDRYAATKRVLRSVATPGAAQERPSGQNPSEKSPVEKGNSESPPPLAKASEDNGVKQVDLDPSDVSNNTDEDANRHPRRTRSRFTRESSLLDKLMTEEEEILYWNEQEELAEKQTELTRKKLPMSISGVCPKGRRNPSASSSQKHKSARSSSKYVDPKTRKKNPRNDKYVHHKGEELQGAHNYAIGSDQGRTTGNTWTHN</sequence>
<proteinExistence type="predicted"/>
<feature type="compositionally biased region" description="Low complexity" evidence="1">
    <location>
        <begin position="275"/>
        <end position="287"/>
    </location>
</feature>
<evidence type="ECO:0000313" key="2">
    <source>
        <dbReference type="EnsemblPlants" id="Bo2g064520.1"/>
    </source>
</evidence>
<dbReference type="Gramene" id="Bo2g064520.1">
    <property type="protein sequence ID" value="Bo2g064520.1"/>
    <property type="gene ID" value="Bo2g064520"/>
</dbReference>
<feature type="region of interest" description="Disordered" evidence="1">
    <location>
        <begin position="353"/>
        <end position="424"/>
    </location>
</feature>
<dbReference type="EnsemblPlants" id="Bo2g064520.1">
    <property type="protein sequence ID" value="Bo2g064520.1"/>
    <property type="gene ID" value="Bo2g064520"/>
</dbReference>
<feature type="region of interest" description="Disordered" evidence="1">
    <location>
        <begin position="268"/>
        <end position="287"/>
    </location>
</feature>
<evidence type="ECO:0000256" key="1">
    <source>
        <dbReference type="SAM" id="MobiDB-lite"/>
    </source>
</evidence>
<reference evidence="2" key="2">
    <citation type="submission" date="2015-03" db="UniProtKB">
        <authorList>
            <consortium name="EnsemblPlants"/>
        </authorList>
    </citation>
    <scope>IDENTIFICATION</scope>
</reference>
<feature type="region of interest" description="Disordered" evidence="1">
    <location>
        <begin position="451"/>
        <end position="539"/>
    </location>
</feature>
<dbReference type="Proteomes" id="UP000032141">
    <property type="component" value="Chromosome C2"/>
</dbReference>
<evidence type="ECO:0000313" key="3">
    <source>
        <dbReference type="Proteomes" id="UP000032141"/>
    </source>
</evidence>
<feature type="compositionally biased region" description="Basic and acidic residues" evidence="1">
    <location>
        <begin position="503"/>
        <end position="517"/>
    </location>
</feature>
<organism evidence="2 3">
    <name type="scientific">Brassica oleracea var. oleracea</name>
    <dbReference type="NCBI Taxonomy" id="109376"/>
    <lineage>
        <taxon>Eukaryota</taxon>
        <taxon>Viridiplantae</taxon>
        <taxon>Streptophyta</taxon>
        <taxon>Embryophyta</taxon>
        <taxon>Tracheophyta</taxon>
        <taxon>Spermatophyta</taxon>
        <taxon>Magnoliopsida</taxon>
        <taxon>eudicotyledons</taxon>
        <taxon>Gunneridae</taxon>
        <taxon>Pentapetalae</taxon>
        <taxon>rosids</taxon>
        <taxon>malvids</taxon>
        <taxon>Brassicales</taxon>
        <taxon>Brassicaceae</taxon>
        <taxon>Brassiceae</taxon>
        <taxon>Brassica</taxon>
    </lineage>
</organism>
<accession>A0A0D3APF3</accession>